<evidence type="ECO:0000313" key="5">
    <source>
        <dbReference type="EMBL" id="KAE9016341.1"/>
    </source>
</evidence>
<evidence type="ECO:0000259" key="4">
    <source>
        <dbReference type="Pfam" id="PF10551"/>
    </source>
</evidence>
<dbReference type="GO" id="GO:0006313">
    <property type="term" value="P:DNA transposition"/>
    <property type="evidence" value="ECO:0007669"/>
    <property type="project" value="InterPro"/>
</dbReference>
<dbReference type="InterPro" id="IPR001207">
    <property type="entry name" value="Transposase_mutator"/>
</dbReference>
<keyword evidence="1" id="KW-0815">Transposition</keyword>
<dbReference type="PANTHER" id="PTHR31973:SF187">
    <property type="entry name" value="MUTATOR TRANSPOSASE MUDRA PROTEIN"/>
    <property type="match status" value="1"/>
</dbReference>
<dbReference type="GO" id="GO:0003677">
    <property type="term" value="F:DNA binding"/>
    <property type="evidence" value="ECO:0007669"/>
    <property type="project" value="UniProtKB-KW"/>
</dbReference>
<name>A0A6A3LV44_9STRA</name>
<comment type="caution">
    <text evidence="6">The sequence shown here is derived from an EMBL/GenBank/DDBJ whole genome shotgun (WGS) entry which is preliminary data.</text>
</comment>
<keyword evidence="9" id="KW-1185">Reference proteome</keyword>
<dbReference type="Proteomes" id="UP000434957">
    <property type="component" value="Unassembled WGS sequence"/>
</dbReference>
<evidence type="ECO:0000313" key="9">
    <source>
        <dbReference type="Proteomes" id="UP000434957"/>
    </source>
</evidence>
<dbReference type="EMBL" id="QXFU01000916">
    <property type="protein sequence ID" value="KAE9016341.1"/>
    <property type="molecule type" value="Genomic_DNA"/>
</dbReference>
<evidence type="ECO:0000256" key="3">
    <source>
        <dbReference type="ARBA" id="ARBA00023172"/>
    </source>
</evidence>
<evidence type="ECO:0000313" key="8">
    <source>
        <dbReference type="Proteomes" id="UP000429607"/>
    </source>
</evidence>
<dbReference type="EMBL" id="QXFT01001133">
    <property type="protein sequence ID" value="KAE9327822.1"/>
    <property type="molecule type" value="Genomic_DNA"/>
</dbReference>
<dbReference type="GO" id="GO:0004803">
    <property type="term" value="F:transposase activity"/>
    <property type="evidence" value="ECO:0007669"/>
    <property type="project" value="InterPro"/>
</dbReference>
<sequence>MLPLYEGKTEKITGAAISDFFVSKGFTVGASAISRIKRVLDEANSIERRVSYHKLESYLKLMAEKKPGSVWKFEKEGDGTFKRACFIPNIGIRVARMARRLFGVDGAHVKGEMNNYGVVLVATAKDYNNHILPFAFSLVPTENNENCCWFLRLVHDALGDLECFTVLSDRQKGLLAAVAEVFPLAGHRFCLRHIKENINRKGISLTAKERGLINDMARSDCENDYDVFEKELARTKPAAVEYLKDIDKRHWVKYKYQ</sequence>
<protein>
    <recommendedName>
        <fullName evidence="4">MULE transposase domain-containing protein</fullName>
    </recommendedName>
</protein>
<evidence type="ECO:0000256" key="2">
    <source>
        <dbReference type="ARBA" id="ARBA00023125"/>
    </source>
</evidence>
<dbReference type="PANTHER" id="PTHR31973">
    <property type="entry name" value="POLYPROTEIN, PUTATIVE-RELATED"/>
    <property type="match status" value="1"/>
</dbReference>
<gene>
    <name evidence="6" type="ORF">PR001_g12968</name>
    <name evidence="5" type="ORF">PR002_g13687</name>
    <name evidence="7" type="ORF">PR003_g15930</name>
</gene>
<evidence type="ECO:0000313" key="6">
    <source>
        <dbReference type="EMBL" id="KAE9023219.1"/>
    </source>
</evidence>
<dbReference type="PROSITE" id="PS01007">
    <property type="entry name" value="TRANSPOSASE_MUTATOR"/>
    <property type="match status" value="1"/>
</dbReference>
<dbReference type="Proteomes" id="UP000435112">
    <property type="component" value="Unassembled WGS sequence"/>
</dbReference>
<dbReference type="EMBL" id="QXFV01000864">
    <property type="protein sequence ID" value="KAE9023219.1"/>
    <property type="molecule type" value="Genomic_DNA"/>
</dbReference>
<reference evidence="8 10" key="1">
    <citation type="submission" date="2018-09" db="EMBL/GenBank/DDBJ databases">
        <title>Genomic investigation of the strawberry pathogen Phytophthora fragariae indicates pathogenicity is determined by transcriptional variation in three key races.</title>
        <authorList>
            <person name="Adams T.M."/>
            <person name="Armitage A.D."/>
            <person name="Sobczyk M.K."/>
            <person name="Bates H.J."/>
            <person name="Dunwell J.M."/>
            <person name="Nellist C.F."/>
            <person name="Harrison R.J."/>
        </authorList>
    </citation>
    <scope>NUCLEOTIDE SEQUENCE [LARGE SCALE GENOMIC DNA]</scope>
    <source>
        <strain evidence="6 8">SCRP249</strain>
        <strain evidence="5 10">SCRP324</strain>
        <strain evidence="7 9">SCRP333</strain>
    </source>
</reference>
<dbReference type="Pfam" id="PF10551">
    <property type="entry name" value="MULE"/>
    <property type="match status" value="1"/>
</dbReference>
<dbReference type="OrthoDB" id="104044at2759"/>
<keyword evidence="3" id="KW-0233">DNA recombination</keyword>
<proteinExistence type="predicted"/>
<evidence type="ECO:0000313" key="7">
    <source>
        <dbReference type="EMBL" id="KAE9327822.1"/>
    </source>
</evidence>
<accession>A0A6A3LV44</accession>
<organism evidence="6 8">
    <name type="scientific">Phytophthora rubi</name>
    <dbReference type="NCBI Taxonomy" id="129364"/>
    <lineage>
        <taxon>Eukaryota</taxon>
        <taxon>Sar</taxon>
        <taxon>Stramenopiles</taxon>
        <taxon>Oomycota</taxon>
        <taxon>Peronosporomycetes</taxon>
        <taxon>Peronosporales</taxon>
        <taxon>Peronosporaceae</taxon>
        <taxon>Phytophthora</taxon>
    </lineage>
</organism>
<evidence type="ECO:0000313" key="10">
    <source>
        <dbReference type="Proteomes" id="UP000435112"/>
    </source>
</evidence>
<dbReference type="Proteomes" id="UP000429607">
    <property type="component" value="Unassembled WGS sequence"/>
</dbReference>
<keyword evidence="2" id="KW-0238">DNA-binding</keyword>
<feature type="domain" description="MULE transposase" evidence="4">
    <location>
        <begin position="115"/>
        <end position="197"/>
    </location>
</feature>
<dbReference type="AlphaFoldDB" id="A0A6A3LV44"/>
<evidence type="ECO:0000256" key="1">
    <source>
        <dbReference type="ARBA" id="ARBA00022578"/>
    </source>
</evidence>
<dbReference type="InterPro" id="IPR018289">
    <property type="entry name" value="MULE_transposase_dom"/>
</dbReference>